<dbReference type="InterPro" id="IPR004113">
    <property type="entry name" value="FAD-bd_oxidored_4_C"/>
</dbReference>
<evidence type="ECO:0000313" key="8">
    <source>
        <dbReference type="EMBL" id="TNM56953.1"/>
    </source>
</evidence>
<evidence type="ECO:0000313" key="9">
    <source>
        <dbReference type="Proteomes" id="UP000314223"/>
    </source>
</evidence>
<dbReference type="PANTHER" id="PTHR46568:SF1">
    <property type="entry name" value="ALKYLDIHYDROXYACETONEPHOSPHATE SYNTHASE, PEROXISOMAL"/>
    <property type="match status" value="1"/>
</dbReference>
<dbReference type="Proteomes" id="UP000314223">
    <property type="component" value="Unassembled WGS sequence"/>
</dbReference>
<evidence type="ECO:0000256" key="1">
    <source>
        <dbReference type="ARBA" id="ARBA00008000"/>
    </source>
</evidence>
<name>A0A5C4X4N4_9MICO</name>
<dbReference type="InterPro" id="IPR036318">
    <property type="entry name" value="FAD-bd_PCMH-like_sf"/>
</dbReference>
<evidence type="ECO:0000256" key="3">
    <source>
        <dbReference type="ARBA" id="ARBA00022827"/>
    </source>
</evidence>
<keyword evidence="2" id="KW-0285">Flavoprotein</keyword>
<comment type="caution">
    <text evidence="8">The sequence shown here is derived from an EMBL/GenBank/DDBJ whole genome shotgun (WGS) entry which is preliminary data.</text>
</comment>
<dbReference type="InterPro" id="IPR016164">
    <property type="entry name" value="FAD-linked_Oxase-like_C"/>
</dbReference>
<accession>A0A5C4X4N4</accession>
<reference evidence="8 9" key="1">
    <citation type="submission" date="2019-06" db="EMBL/GenBank/DDBJ databases">
        <authorList>
            <person name="Mardanova A.M."/>
            <person name="Pudova D.S."/>
            <person name="Shagimardanova E.I."/>
            <person name="Gogoleva N.E."/>
            <person name="Lutfullin M.T."/>
            <person name="Hadieva G.F."/>
            <person name="Sharipova M.R."/>
        </authorList>
    </citation>
    <scope>NUCLEOTIDE SEQUENCE [LARGE SCALE GENOMIC DNA]</scope>
    <source>
        <strain evidence="8 9">MG-1</strain>
    </source>
</reference>
<dbReference type="GO" id="GO:0071949">
    <property type="term" value="F:FAD binding"/>
    <property type="evidence" value="ECO:0007669"/>
    <property type="project" value="InterPro"/>
</dbReference>
<dbReference type="InterPro" id="IPR016169">
    <property type="entry name" value="FAD-bd_PCMH_sub2"/>
</dbReference>
<dbReference type="Gene3D" id="3.30.300.330">
    <property type="match status" value="1"/>
</dbReference>
<dbReference type="Pfam" id="PF01565">
    <property type="entry name" value="FAD_binding_4"/>
    <property type="match status" value="1"/>
</dbReference>
<keyword evidence="3 5" id="KW-0274">FAD</keyword>
<evidence type="ECO:0000256" key="5">
    <source>
        <dbReference type="PIRSR" id="PIRSR625650-3"/>
    </source>
</evidence>
<dbReference type="Gene3D" id="3.30.465.10">
    <property type="match status" value="1"/>
</dbReference>
<dbReference type="GO" id="GO:0008610">
    <property type="term" value="P:lipid biosynthetic process"/>
    <property type="evidence" value="ECO:0007669"/>
    <property type="project" value="InterPro"/>
</dbReference>
<dbReference type="AlphaFoldDB" id="A0A5C4X4N4"/>
<feature type="binding site" evidence="5">
    <location>
        <begin position="267"/>
        <end position="273"/>
    </location>
    <ligand>
        <name>FAD</name>
        <dbReference type="ChEBI" id="CHEBI:57692"/>
    </ligand>
</feature>
<gene>
    <name evidence="8" type="ORF">FHQ09_05130</name>
</gene>
<evidence type="ECO:0000259" key="7">
    <source>
        <dbReference type="PROSITE" id="PS51387"/>
    </source>
</evidence>
<dbReference type="InterPro" id="IPR025650">
    <property type="entry name" value="Alkyl-DHAP_Synthase"/>
</dbReference>
<sequence>MTTMDKPRMRWWGWGEDGHDGPVKPGAKVILSKHCGWPAGVDRPHVALEDVELPESVLPSAVRARFAEAVGEEFVRDDRAVRVSHAAGRSLPDLIRLRRGELVTAPDAVLYPASNAEVDALIALCAEESVAVVPFGGGTSVVGGIDAARGEFAAVVSISLARLDRIIDIDEESLTATVQAGVFGPDLEEALQARGFTLAHYPQSFEFSTIGGWVATRSAGQQSTGYGRIDENVCGLRCSTPNGPVELRTTPATAAGPNPRQLFVGSEGTLGIITEATLRIHRVPKAVQGDSWFFPDFESGAAALREMEQSGLHLDIARLSDVNETAFGLAQLGSELQRKGVLAYLRARGLTTPCLLVVRYDGTPSDVRARRSQGRSIVRRHKGVNLGAVPEASWEKHRFSTPYLRDQLLREGMIVETMETSAPWSKVNDLHGTISAGIEKEMAERGTPAFVLCHVSHLYATGCSLYYTVFAKQEVGAEIAQWKALKSAASDAIMAGGGTITHHHAVGTDHAPWLPAETGQMWLRMLRAAKAEVDPTGIMNPGKLMNGPDRL</sequence>
<feature type="binding site" evidence="4">
    <location>
        <position position="405"/>
    </location>
    <ligand>
        <name>substrate</name>
    </ligand>
</feature>
<feature type="domain" description="FAD-binding PCMH-type" evidence="7">
    <location>
        <begin position="102"/>
        <end position="283"/>
    </location>
</feature>
<comment type="cofactor">
    <cofactor evidence="5">
        <name>FAD</name>
        <dbReference type="ChEBI" id="CHEBI:57692"/>
    </cofactor>
</comment>
<evidence type="ECO:0000256" key="2">
    <source>
        <dbReference type="ARBA" id="ARBA00022630"/>
    </source>
</evidence>
<proteinExistence type="inferred from homology"/>
<dbReference type="SUPFAM" id="SSF56176">
    <property type="entry name" value="FAD-binding/transporter-associated domain-like"/>
    <property type="match status" value="1"/>
</dbReference>
<dbReference type="PANTHER" id="PTHR46568">
    <property type="entry name" value="ALKYLDIHYDROXYACETONEPHOSPHATE SYNTHASE, PEROXISOMAL"/>
    <property type="match status" value="1"/>
</dbReference>
<protein>
    <submittedName>
        <fullName evidence="8">FAD-binding oxidoreductase</fullName>
    </submittedName>
</protein>
<dbReference type="InterPro" id="IPR016166">
    <property type="entry name" value="FAD-bd_PCMH"/>
</dbReference>
<evidence type="ECO:0000256" key="4">
    <source>
        <dbReference type="PIRSR" id="PIRSR625650-2"/>
    </source>
</evidence>
<dbReference type="Pfam" id="PF02913">
    <property type="entry name" value="FAD-oxidase_C"/>
    <property type="match status" value="1"/>
</dbReference>
<feature type="binding site" evidence="5">
    <location>
        <begin position="134"/>
        <end position="140"/>
    </location>
    <ligand>
        <name>FAD</name>
        <dbReference type="ChEBI" id="CHEBI:57692"/>
    </ligand>
</feature>
<dbReference type="Gene3D" id="3.30.70.3450">
    <property type="match status" value="1"/>
</dbReference>
<dbReference type="InterPro" id="IPR016171">
    <property type="entry name" value="Vanillyl_alc_oxidase_C-sub2"/>
</dbReference>
<organism evidence="8 9">
    <name type="scientific">Brevibacterium sediminis</name>
    <dbReference type="NCBI Taxonomy" id="1857024"/>
    <lineage>
        <taxon>Bacteria</taxon>
        <taxon>Bacillati</taxon>
        <taxon>Actinomycetota</taxon>
        <taxon>Actinomycetes</taxon>
        <taxon>Micrococcales</taxon>
        <taxon>Brevibacteriaceae</taxon>
        <taxon>Brevibacterium</taxon>
    </lineage>
</organism>
<dbReference type="EMBL" id="VDMQ01000002">
    <property type="protein sequence ID" value="TNM56953.1"/>
    <property type="molecule type" value="Genomic_DNA"/>
</dbReference>
<feature type="site" description="Important for enzyme activity" evidence="6">
    <location>
        <position position="318"/>
    </location>
</feature>
<evidence type="ECO:0000256" key="6">
    <source>
        <dbReference type="PIRSR" id="PIRSR625650-4"/>
    </source>
</evidence>
<dbReference type="GO" id="GO:0008609">
    <property type="term" value="F:alkylglycerone-phosphate synthase activity"/>
    <property type="evidence" value="ECO:0007669"/>
    <property type="project" value="InterPro"/>
</dbReference>
<dbReference type="SUPFAM" id="SSF55103">
    <property type="entry name" value="FAD-linked oxidases, C-terminal domain"/>
    <property type="match status" value="1"/>
</dbReference>
<dbReference type="Gene3D" id="1.10.45.10">
    <property type="entry name" value="Vanillyl-alcohol Oxidase, Chain A, domain 4"/>
    <property type="match status" value="1"/>
</dbReference>
<dbReference type="PROSITE" id="PS51387">
    <property type="entry name" value="FAD_PCMH"/>
    <property type="match status" value="1"/>
</dbReference>
<comment type="similarity">
    <text evidence="1">Belongs to the FAD-binding oxidoreductase/transferase type 4 family.</text>
</comment>
<dbReference type="InterPro" id="IPR006094">
    <property type="entry name" value="Oxid_FAD_bind_N"/>
</dbReference>